<sequence>MLDITVFLFLVYFCKNDYLFKEPHILCVNHSNKCKINFIHQIKYNLVFSLVKPLVSVDNYLNSESSVCGYVRPFGRFALFRKYVSSPKKYQEFDWQLESFEIANQSSFRIESQERSAKLFLGKRQCFSCVVKKKESLLGPPKLSQRSLYFNYLIYFLDLQFLAKKYLELLLVHPIYSLLVVTNNNNYEPFNQ</sequence>
<keyword evidence="2" id="KW-1185">Reference proteome</keyword>
<organism evidence="1 2">
    <name type="scientific">Phycomyces blakesleeanus (strain ATCC 8743b / DSM 1359 / FGSC 10004 / NBRC 33097 / NRRL 1555)</name>
    <dbReference type="NCBI Taxonomy" id="763407"/>
    <lineage>
        <taxon>Eukaryota</taxon>
        <taxon>Fungi</taxon>
        <taxon>Fungi incertae sedis</taxon>
        <taxon>Mucoromycota</taxon>
        <taxon>Mucoromycotina</taxon>
        <taxon>Mucoromycetes</taxon>
        <taxon>Mucorales</taxon>
        <taxon>Phycomycetaceae</taxon>
        <taxon>Phycomyces</taxon>
    </lineage>
</organism>
<dbReference type="AlphaFoldDB" id="A0A162UE96"/>
<dbReference type="GeneID" id="29002725"/>
<dbReference type="VEuPathDB" id="FungiDB:PHYBLDRAFT_67612"/>
<dbReference type="InParanoid" id="A0A162UE96"/>
<evidence type="ECO:0000313" key="2">
    <source>
        <dbReference type="Proteomes" id="UP000077315"/>
    </source>
</evidence>
<dbReference type="RefSeq" id="XP_018292503.1">
    <property type="nucleotide sequence ID" value="XM_018441819.1"/>
</dbReference>
<protein>
    <submittedName>
        <fullName evidence="1">Uncharacterized protein</fullName>
    </submittedName>
</protein>
<accession>A0A162UE96</accession>
<dbReference type="Proteomes" id="UP000077315">
    <property type="component" value="Unassembled WGS sequence"/>
</dbReference>
<reference evidence="2" key="1">
    <citation type="submission" date="2015-06" db="EMBL/GenBank/DDBJ databases">
        <title>Expansion of signal transduction pathways in fungi by whole-genome duplication.</title>
        <authorList>
            <consortium name="DOE Joint Genome Institute"/>
            <person name="Corrochano L.M."/>
            <person name="Kuo A."/>
            <person name="Marcet-Houben M."/>
            <person name="Polaino S."/>
            <person name="Salamov A."/>
            <person name="Villalobos J.M."/>
            <person name="Alvarez M.I."/>
            <person name="Avalos J."/>
            <person name="Benito E.P."/>
            <person name="Benoit I."/>
            <person name="Burger G."/>
            <person name="Camino L.P."/>
            <person name="Canovas D."/>
            <person name="Cerda-Olmedo E."/>
            <person name="Cheng J.-F."/>
            <person name="Dominguez A."/>
            <person name="Elias M."/>
            <person name="Eslava A.P."/>
            <person name="Glaser F."/>
            <person name="Grimwood J."/>
            <person name="Gutierrez G."/>
            <person name="Heitman J."/>
            <person name="Henrissat B."/>
            <person name="Iturriaga E.A."/>
            <person name="Lang B.F."/>
            <person name="Lavin J.L."/>
            <person name="Lee S."/>
            <person name="Li W."/>
            <person name="Lindquist E."/>
            <person name="Lopez-Garcia S."/>
            <person name="Luque E.M."/>
            <person name="Marcos A.T."/>
            <person name="Martin J."/>
            <person name="McCluskey K."/>
            <person name="Medina H.R."/>
            <person name="Miralles-Duran A."/>
            <person name="Miyazaki A."/>
            <person name="Munoz-Torres E."/>
            <person name="Oguiza J.A."/>
            <person name="Ohm R."/>
            <person name="Olmedo M."/>
            <person name="Orejas M."/>
            <person name="Ortiz-Castellanos L."/>
            <person name="Pisabarro A.G."/>
            <person name="Rodriguez-Romero J."/>
            <person name="Ruiz-Herrera J."/>
            <person name="Ruiz-Vazquez R."/>
            <person name="Sanz C."/>
            <person name="Schackwitz W."/>
            <person name="Schmutz J."/>
            <person name="Shahriari M."/>
            <person name="Shelest E."/>
            <person name="Silva-Franco F."/>
            <person name="Soanes D."/>
            <person name="Syed K."/>
            <person name="Tagua V.G."/>
            <person name="Talbot N.J."/>
            <person name="Thon M."/>
            <person name="De vries R.P."/>
            <person name="Wiebenga A."/>
            <person name="Yadav J.S."/>
            <person name="Braun E.L."/>
            <person name="Baker S."/>
            <person name="Garre V."/>
            <person name="Horwitz B."/>
            <person name="Torres-Martinez S."/>
            <person name="Idnurm A."/>
            <person name="Herrera-Estrella A."/>
            <person name="Gabaldon T."/>
            <person name="Grigoriev I.V."/>
        </authorList>
    </citation>
    <scope>NUCLEOTIDE SEQUENCE [LARGE SCALE GENOMIC DNA]</scope>
    <source>
        <strain evidence="2">NRRL 1555(-)</strain>
    </source>
</reference>
<evidence type="ECO:0000313" key="1">
    <source>
        <dbReference type="EMBL" id="OAD74463.1"/>
    </source>
</evidence>
<proteinExistence type="predicted"/>
<gene>
    <name evidence="1" type="ORF">PHYBLDRAFT_67612</name>
</gene>
<dbReference type="EMBL" id="KV440979">
    <property type="protein sequence ID" value="OAD74463.1"/>
    <property type="molecule type" value="Genomic_DNA"/>
</dbReference>
<name>A0A162UE96_PHYB8</name>